<dbReference type="EMBL" id="EQ974060">
    <property type="protein sequence ID" value="EEF34615.1"/>
    <property type="molecule type" value="Genomic_DNA"/>
</dbReference>
<feature type="region of interest" description="Disordered" evidence="1">
    <location>
        <begin position="52"/>
        <end position="78"/>
    </location>
</feature>
<dbReference type="InParanoid" id="B9SP35"/>
<dbReference type="Proteomes" id="UP000008311">
    <property type="component" value="Unassembled WGS sequence"/>
</dbReference>
<proteinExistence type="predicted"/>
<evidence type="ECO:0000313" key="2">
    <source>
        <dbReference type="EMBL" id="EEF34615.1"/>
    </source>
</evidence>
<protein>
    <submittedName>
        <fullName evidence="2">Uncharacterized protein</fullName>
    </submittedName>
</protein>
<keyword evidence="3" id="KW-1185">Reference proteome</keyword>
<sequence>MASMARKKKGAICEGSYITNLAHNLGIFHTFTNLIQKVRLVDIRVGQDILEEPTDDTPTMTNQDGSHHRAFSSSSSTPSIEATLQYHSKLLHWLYDGVSHLSKPSLEGTLTIIPNSALTSH</sequence>
<organism evidence="2 3">
    <name type="scientific">Ricinus communis</name>
    <name type="common">Castor bean</name>
    <dbReference type="NCBI Taxonomy" id="3988"/>
    <lineage>
        <taxon>Eukaryota</taxon>
        <taxon>Viridiplantae</taxon>
        <taxon>Streptophyta</taxon>
        <taxon>Embryophyta</taxon>
        <taxon>Tracheophyta</taxon>
        <taxon>Spermatophyta</taxon>
        <taxon>Magnoliopsida</taxon>
        <taxon>eudicotyledons</taxon>
        <taxon>Gunneridae</taxon>
        <taxon>Pentapetalae</taxon>
        <taxon>rosids</taxon>
        <taxon>fabids</taxon>
        <taxon>Malpighiales</taxon>
        <taxon>Euphorbiaceae</taxon>
        <taxon>Acalyphoideae</taxon>
        <taxon>Acalypheae</taxon>
        <taxon>Ricinus</taxon>
    </lineage>
</organism>
<dbReference type="AlphaFoldDB" id="B9SP35"/>
<gene>
    <name evidence="2" type="ORF">RCOM_0617110</name>
</gene>
<name>B9SP35_RICCO</name>
<evidence type="ECO:0000313" key="3">
    <source>
        <dbReference type="Proteomes" id="UP000008311"/>
    </source>
</evidence>
<accession>B9SP35</accession>
<evidence type="ECO:0000256" key="1">
    <source>
        <dbReference type="SAM" id="MobiDB-lite"/>
    </source>
</evidence>
<reference evidence="3" key="1">
    <citation type="journal article" date="2010" name="Nat. Biotechnol.">
        <title>Draft genome sequence of the oilseed species Ricinus communis.</title>
        <authorList>
            <person name="Chan A.P."/>
            <person name="Crabtree J."/>
            <person name="Zhao Q."/>
            <person name="Lorenzi H."/>
            <person name="Orvis J."/>
            <person name="Puiu D."/>
            <person name="Melake-Berhan A."/>
            <person name="Jones K.M."/>
            <person name="Redman J."/>
            <person name="Chen G."/>
            <person name="Cahoon E.B."/>
            <person name="Gedil M."/>
            <person name="Stanke M."/>
            <person name="Haas B.J."/>
            <person name="Wortman J.R."/>
            <person name="Fraser-Liggett C.M."/>
            <person name="Ravel J."/>
            <person name="Rabinowicz P.D."/>
        </authorList>
    </citation>
    <scope>NUCLEOTIDE SEQUENCE [LARGE SCALE GENOMIC DNA]</scope>
    <source>
        <strain evidence="3">cv. Hale</strain>
    </source>
</reference>